<dbReference type="Proteomes" id="UP000215145">
    <property type="component" value="Unassembled WGS sequence"/>
</dbReference>
<evidence type="ECO:0000313" key="2">
    <source>
        <dbReference type="Proteomes" id="UP000215145"/>
    </source>
</evidence>
<sequence length="384" mass="42388">MLGFSFGSGLTLVHLEPSSPRLFAAADHLECRYVRAYFREQGTAAAQYIQVNLAGMYETAEDLIALGNEAIAFHVEPTSYRLCQELSGVIKQLDGGMRIFWFGDWAASLPERELPETVESLVRRQPERMLHRLVEPDVQGSEGGSDRGRDELDLIPSIWEEAASSRQAPLLAVKLADRLGRGMGAYGGRRTHSPQRLRRDLELAVAASRQLRPELKLQGFHEATEEAARWNKIVGVLESCRERAAWSIDLPMERWLRGDALGLAEVGACELGLELPVSLKSGQPIAAEIMQQLRQIREVNPDIRFRIILQPSAEDTESGARSTAILLQECLDNGLIGPSAIHVKLDAADGPLARTVLPASLEELARERLGSESEGALINGFWPL</sequence>
<evidence type="ECO:0000313" key="1">
    <source>
        <dbReference type="EMBL" id="OXM14791.1"/>
    </source>
</evidence>
<protein>
    <submittedName>
        <fullName evidence="1">Uncharacterized protein</fullName>
    </submittedName>
</protein>
<dbReference type="AlphaFoldDB" id="A0A229NYF5"/>
<proteinExistence type="predicted"/>
<comment type="caution">
    <text evidence="1">The sequence shown here is derived from an EMBL/GenBank/DDBJ whole genome shotgun (WGS) entry which is preliminary data.</text>
</comment>
<keyword evidence="2" id="KW-1185">Reference proteome</keyword>
<dbReference type="RefSeq" id="WP_089525608.1">
    <property type="nucleotide sequence ID" value="NZ_NMUQ01000002.1"/>
</dbReference>
<gene>
    <name evidence="1" type="ORF">CGZ75_18135</name>
</gene>
<organism evidence="1 2">
    <name type="scientific">Paenibacillus herberti</name>
    <dbReference type="NCBI Taxonomy" id="1619309"/>
    <lineage>
        <taxon>Bacteria</taxon>
        <taxon>Bacillati</taxon>
        <taxon>Bacillota</taxon>
        <taxon>Bacilli</taxon>
        <taxon>Bacillales</taxon>
        <taxon>Paenibacillaceae</taxon>
        <taxon>Paenibacillus</taxon>
    </lineage>
</organism>
<accession>A0A229NYF5</accession>
<reference evidence="1 2" key="1">
    <citation type="submission" date="2017-07" db="EMBL/GenBank/DDBJ databases">
        <title>Paenibacillus herberti R33 genome sequencing and assembly.</title>
        <authorList>
            <person name="Su W."/>
        </authorList>
    </citation>
    <scope>NUCLEOTIDE SEQUENCE [LARGE SCALE GENOMIC DNA]</scope>
    <source>
        <strain evidence="1 2">R33</strain>
    </source>
</reference>
<dbReference type="EMBL" id="NMUQ01000002">
    <property type="protein sequence ID" value="OXM14791.1"/>
    <property type="molecule type" value="Genomic_DNA"/>
</dbReference>
<name>A0A229NYF5_9BACL</name>